<dbReference type="AlphaFoldDB" id="A0A846Z3E4"/>
<dbReference type="PROSITE" id="PS51186">
    <property type="entry name" value="GNAT"/>
    <property type="match status" value="1"/>
</dbReference>
<sequence length="194" mass="21921">MTAPLRTGRLLLRRWKDADREPFAALNADPEVMEHFPAPLTRAESDAMIERLEARFAESGFGFWALEVAGTGEFIGFTGLSVPRFHAHFTPAVEIGWRLARPAWGRGYATEAALRALRYAFEDRALAEVVSFTSALNLRSQAVMERIGMTRDPSDDFDHPLVDKGHRLERHVLYRITAAGWSAKVLPEMDVRPW</sequence>
<gene>
    <name evidence="2" type="ORF">HGB48_15950</name>
</gene>
<dbReference type="GO" id="GO:0016747">
    <property type="term" value="F:acyltransferase activity, transferring groups other than amino-acyl groups"/>
    <property type="evidence" value="ECO:0007669"/>
    <property type="project" value="InterPro"/>
</dbReference>
<proteinExistence type="predicted"/>
<dbReference type="InterPro" id="IPR000182">
    <property type="entry name" value="GNAT_dom"/>
</dbReference>
<name>A0A846Z3E4_9ACTN</name>
<feature type="domain" description="N-acetyltransferase" evidence="1">
    <location>
        <begin position="10"/>
        <end position="179"/>
    </location>
</feature>
<organism evidence="2 3">
    <name type="scientific">Actinomadura latina</name>
    <dbReference type="NCBI Taxonomy" id="163603"/>
    <lineage>
        <taxon>Bacteria</taxon>
        <taxon>Bacillati</taxon>
        <taxon>Actinomycetota</taxon>
        <taxon>Actinomycetes</taxon>
        <taxon>Streptosporangiales</taxon>
        <taxon>Thermomonosporaceae</taxon>
        <taxon>Actinomadura</taxon>
    </lineage>
</organism>
<accession>A0A846Z3E4</accession>
<keyword evidence="2" id="KW-0808">Transferase</keyword>
<dbReference type="Pfam" id="PF13302">
    <property type="entry name" value="Acetyltransf_3"/>
    <property type="match status" value="1"/>
</dbReference>
<dbReference type="PANTHER" id="PTHR43792:SF1">
    <property type="entry name" value="N-ACETYLTRANSFERASE DOMAIN-CONTAINING PROTEIN"/>
    <property type="match status" value="1"/>
</dbReference>
<reference evidence="2 3" key="1">
    <citation type="submission" date="2020-04" db="EMBL/GenBank/DDBJ databases">
        <title>MicrobeNet Type strains.</title>
        <authorList>
            <person name="Nicholson A.C."/>
        </authorList>
    </citation>
    <scope>NUCLEOTIDE SEQUENCE [LARGE SCALE GENOMIC DNA]</scope>
    <source>
        <strain evidence="2 3">ATCC BAA-277</strain>
    </source>
</reference>
<dbReference type="RefSeq" id="WP_168444659.1">
    <property type="nucleotide sequence ID" value="NZ_JAAXPI010000019.1"/>
</dbReference>
<evidence type="ECO:0000313" key="2">
    <source>
        <dbReference type="EMBL" id="NKZ05228.1"/>
    </source>
</evidence>
<dbReference type="InterPro" id="IPR016181">
    <property type="entry name" value="Acyl_CoA_acyltransferase"/>
</dbReference>
<dbReference type="InterPro" id="IPR051531">
    <property type="entry name" value="N-acetyltransferase"/>
</dbReference>
<dbReference type="Gene3D" id="3.40.630.30">
    <property type="match status" value="1"/>
</dbReference>
<comment type="caution">
    <text evidence="2">The sequence shown here is derived from an EMBL/GenBank/DDBJ whole genome shotgun (WGS) entry which is preliminary data.</text>
</comment>
<dbReference type="Proteomes" id="UP000579250">
    <property type="component" value="Unassembled WGS sequence"/>
</dbReference>
<dbReference type="SUPFAM" id="SSF55729">
    <property type="entry name" value="Acyl-CoA N-acyltransferases (Nat)"/>
    <property type="match status" value="1"/>
</dbReference>
<keyword evidence="3" id="KW-1185">Reference proteome</keyword>
<dbReference type="EMBL" id="JAAXPI010000019">
    <property type="protein sequence ID" value="NKZ05228.1"/>
    <property type="molecule type" value="Genomic_DNA"/>
</dbReference>
<evidence type="ECO:0000259" key="1">
    <source>
        <dbReference type="PROSITE" id="PS51186"/>
    </source>
</evidence>
<dbReference type="PANTHER" id="PTHR43792">
    <property type="entry name" value="GNAT FAMILY, PUTATIVE (AFU_ORTHOLOGUE AFUA_3G00765)-RELATED-RELATED"/>
    <property type="match status" value="1"/>
</dbReference>
<evidence type="ECO:0000313" key="3">
    <source>
        <dbReference type="Proteomes" id="UP000579250"/>
    </source>
</evidence>
<protein>
    <submittedName>
        <fullName evidence="2">GNAT family N-acetyltransferase</fullName>
    </submittedName>
</protein>